<evidence type="ECO:0000256" key="6">
    <source>
        <dbReference type="ARBA" id="ARBA00022723"/>
    </source>
</evidence>
<dbReference type="InterPro" id="IPR005126">
    <property type="entry name" value="NapC/NirT_cyt_c_N"/>
</dbReference>
<feature type="transmembrane region" description="Helical" evidence="14">
    <location>
        <begin position="16"/>
        <end position="38"/>
    </location>
</feature>
<keyword evidence="4" id="KW-0813">Transport</keyword>
<comment type="subcellular location">
    <subcellularLocation>
        <location evidence="1">Cell envelope</location>
    </subcellularLocation>
</comment>
<evidence type="ECO:0000256" key="8">
    <source>
        <dbReference type="ARBA" id="ARBA00022837"/>
    </source>
</evidence>
<dbReference type="EMBL" id="CAMXCT030000001">
    <property type="protein sequence ID" value="CAL4759334.1"/>
    <property type="molecule type" value="Genomic_DNA"/>
</dbReference>
<dbReference type="PANTHER" id="PTHR30633">
    <property type="entry name" value="CYTOCHROME C-552 RESPIRATORY NITRITE REDUCTASE"/>
    <property type="match status" value="1"/>
</dbReference>
<evidence type="ECO:0000256" key="14">
    <source>
        <dbReference type="SAM" id="Phobius"/>
    </source>
</evidence>
<dbReference type="EC" id="1.7.2.2" evidence="3"/>
<name>A0A9P1FFK5_9DINO</name>
<evidence type="ECO:0000256" key="1">
    <source>
        <dbReference type="ARBA" id="ARBA00004196"/>
    </source>
</evidence>
<dbReference type="OrthoDB" id="437853at2759"/>
<evidence type="ECO:0000256" key="12">
    <source>
        <dbReference type="ARBA" id="ARBA00049131"/>
    </source>
</evidence>
<feature type="region of interest" description="Disordered" evidence="13">
    <location>
        <begin position="683"/>
        <end position="706"/>
    </location>
</feature>
<evidence type="ECO:0000256" key="10">
    <source>
        <dbReference type="ARBA" id="ARBA00023002"/>
    </source>
</evidence>
<proteinExistence type="inferred from homology"/>
<dbReference type="Pfam" id="PF02335">
    <property type="entry name" value="Cytochrom_C552"/>
    <property type="match status" value="2"/>
</dbReference>
<protein>
    <recommendedName>
        <fullName evidence="3">nitrite reductase (cytochrome; ammonia-forming)</fullName>
        <ecNumber evidence="3">1.7.2.2</ecNumber>
    </recommendedName>
</protein>
<evidence type="ECO:0000256" key="4">
    <source>
        <dbReference type="ARBA" id="ARBA00022448"/>
    </source>
</evidence>
<keyword evidence="14" id="KW-0472">Membrane</keyword>
<evidence type="ECO:0000256" key="7">
    <source>
        <dbReference type="ARBA" id="ARBA00022729"/>
    </source>
</evidence>
<keyword evidence="10" id="KW-0560">Oxidoreductase</keyword>
<dbReference type="InterPro" id="IPR036280">
    <property type="entry name" value="Multihaem_cyt_sf"/>
</dbReference>
<keyword evidence="11" id="KW-0408">Iron</keyword>
<evidence type="ECO:0000313" key="16">
    <source>
        <dbReference type="EMBL" id="CAI3972022.1"/>
    </source>
</evidence>
<comment type="caution">
    <text evidence="16">The sequence shown here is derived from an EMBL/GenBank/DDBJ whole genome shotgun (WGS) entry which is preliminary data.</text>
</comment>
<dbReference type="Gene3D" id="1.10.1130.10">
    <property type="entry name" value="Flavocytochrome C3, Chain A"/>
    <property type="match status" value="1"/>
</dbReference>
<sequence length="706" mass="78368">MCPASSSQPTSTRIRVLSVALATMLGVLGGLGVFTFGYGGGHAYLSNNPASCANCHIMQSEYDSWVKSSHHNFATCNDCHLSHHPIGKWVTKADNGFFHSLAFTTGDFKDPIQIKPRNSRVTQQACIYCHQDLVNHMLPAEQGMRSMYPSSPSRNLARTRSGKAGVLLLAFLAAALATGIVAWVLITMIGHKQEAQQPFVRLAEVSEISTDPEPWGRNWPHQFEGWKSTAGDRFYGGSSAMPQSKLETFPWLKRLYAGYAFSIDYREARGHAYMLYDQGVTERVTKKPQAGACLHCHGSTTVLYRKVGLEAMDQDASEEVLAAEFNMPAVQRGFEEVSTKTYEEVLAMLKQMPDGTPGENEPVFPEAPAGGFSGEFAGEPVPEDHPDVGEAHPVTCIDCHDPQTMQIRVTRPGFINGIAALAAGDAPVPHLPSIARWRGGDRAEPYDPNAEASRQEMRSFVCGQCHVEYYCANKMTLTFPWSNGLKMEDEEQQWEETTFPDGSEFYDYKHGETGAPIYKVQHPEFELWSQGIHARSGVSCSDCHMPYQRVGAMKISDHDVRSPLENINAACQNCHHQSESDLRLRVETIQANNQQLLDRAATAMTEMLDAILYAKVSEASEEQLQEAYELQRKAMWRLDYISSENSRGFHADQEAARILAESIDYSRQAQALALKIRAPEPPSIEDLEITPVEGVTPNNPQRLEAD</sequence>
<dbReference type="Proteomes" id="UP001152797">
    <property type="component" value="Unassembled WGS sequence"/>
</dbReference>
<dbReference type="CDD" id="cd00548">
    <property type="entry name" value="NrfA-like"/>
    <property type="match status" value="1"/>
</dbReference>
<dbReference type="EMBL" id="CAMXCT010000001">
    <property type="protein sequence ID" value="CAI3972022.1"/>
    <property type="molecule type" value="Genomic_DNA"/>
</dbReference>
<dbReference type="SUPFAM" id="SSF48695">
    <property type="entry name" value="Multiheme cytochromes"/>
    <property type="match status" value="2"/>
</dbReference>
<keyword evidence="5" id="KW-0349">Heme</keyword>
<feature type="domain" description="NapC/NirT cytochrome c N-terminal" evidence="15">
    <location>
        <begin position="18"/>
        <end position="94"/>
    </location>
</feature>
<evidence type="ECO:0000259" key="15">
    <source>
        <dbReference type="Pfam" id="PF03264"/>
    </source>
</evidence>
<dbReference type="GO" id="GO:0046872">
    <property type="term" value="F:metal ion binding"/>
    <property type="evidence" value="ECO:0007669"/>
    <property type="project" value="UniProtKB-KW"/>
</dbReference>
<keyword evidence="9" id="KW-0249">Electron transport</keyword>
<feature type="compositionally biased region" description="Polar residues" evidence="13">
    <location>
        <begin position="696"/>
        <end position="706"/>
    </location>
</feature>
<evidence type="ECO:0000256" key="5">
    <source>
        <dbReference type="ARBA" id="ARBA00022617"/>
    </source>
</evidence>
<evidence type="ECO:0000256" key="9">
    <source>
        <dbReference type="ARBA" id="ARBA00022982"/>
    </source>
</evidence>
<dbReference type="GO" id="GO:0042279">
    <property type="term" value="F:nitrite reductase (cytochrome, ammonia-forming) activity"/>
    <property type="evidence" value="ECO:0007669"/>
    <property type="project" value="UniProtKB-EC"/>
</dbReference>
<dbReference type="Gene3D" id="1.10.3820.10">
    <property type="entry name" value="Di-heme elbow motif domain"/>
    <property type="match status" value="1"/>
</dbReference>
<evidence type="ECO:0000256" key="3">
    <source>
        <dbReference type="ARBA" id="ARBA00011887"/>
    </source>
</evidence>
<keyword evidence="6" id="KW-0479">Metal-binding</keyword>
<dbReference type="GO" id="GO:0020037">
    <property type="term" value="F:heme binding"/>
    <property type="evidence" value="ECO:0007669"/>
    <property type="project" value="TreeGrafter"/>
</dbReference>
<reference evidence="17 18" key="2">
    <citation type="submission" date="2024-05" db="EMBL/GenBank/DDBJ databases">
        <authorList>
            <person name="Chen Y."/>
            <person name="Shah S."/>
            <person name="Dougan E. K."/>
            <person name="Thang M."/>
            <person name="Chan C."/>
        </authorList>
    </citation>
    <scope>NUCLEOTIDE SEQUENCE [LARGE SCALE GENOMIC DNA]</scope>
</reference>
<dbReference type="InterPro" id="IPR003321">
    <property type="entry name" value="Cyt_c552"/>
</dbReference>
<keyword evidence="18" id="KW-1185">Reference proteome</keyword>
<keyword evidence="14" id="KW-0812">Transmembrane</keyword>
<evidence type="ECO:0000256" key="11">
    <source>
        <dbReference type="ARBA" id="ARBA00023004"/>
    </source>
</evidence>
<comment type="similarity">
    <text evidence="2">Belongs to the cytochrome c-552 family.</text>
</comment>
<organism evidence="16">
    <name type="scientific">Cladocopium goreaui</name>
    <dbReference type="NCBI Taxonomy" id="2562237"/>
    <lineage>
        <taxon>Eukaryota</taxon>
        <taxon>Sar</taxon>
        <taxon>Alveolata</taxon>
        <taxon>Dinophyceae</taxon>
        <taxon>Suessiales</taxon>
        <taxon>Symbiodiniaceae</taxon>
        <taxon>Cladocopium</taxon>
    </lineage>
</organism>
<dbReference type="GO" id="GO:0019645">
    <property type="term" value="P:anaerobic electron transport chain"/>
    <property type="evidence" value="ECO:0007669"/>
    <property type="project" value="TreeGrafter"/>
</dbReference>
<evidence type="ECO:0000256" key="13">
    <source>
        <dbReference type="SAM" id="MobiDB-lite"/>
    </source>
</evidence>
<keyword evidence="7" id="KW-0732">Signal</keyword>
<keyword evidence="14" id="KW-1133">Transmembrane helix</keyword>
<dbReference type="PANTHER" id="PTHR30633:SF0">
    <property type="entry name" value="CYTOCHROME C-552"/>
    <property type="match status" value="1"/>
</dbReference>
<reference evidence="16" key="1">
    <citation type="submission" date="2022-10" db="EMBL/GenBank/DDBJ databases">
        <authorList>
            <person name="Chen Y."/>
            <person name="Dougan E. K."/>
            <person name="Chan C."/>
            <person name="Rhodes N."/>
            <person name="Thang M."/>
        </authorList>
    </citation>
    <scope>NUCLEOTIDE SEQUENCE</scope>
</reference>
<evidence type="ECO:0000313" key="18">
    <source>
        <dbReference type="Proteomes" id="UP001152797"/>
    </source>
</evidence>
<dbReference type="EMBL" id="CAMXCT020000001">
    <property type="protein sequence ID" value="CAL1125397.1"/>
    <property type="molecule type" value="Genomic_DNA"/>
</dbReference>
<dbReference type="AlphaFoldDB" id="A0A9P1FFK5"/>
<keyword evidence="8" id="KW-0106">Calcium</keyword>
<accession>A0A9P1FFK5</accession>
<feature type="transmembrane region" description="Helical" evidence="14">
    <location>
        <begin position="164"/>
        <end position="186"/>
    </location>
</feature>
<gene>
    <name evidence="16" type="ORF">C1SCF055_LOCUS612</name>
</gene>
<evidence type="ECO:0000256" key="2">
    <source>
        <dbReference type="ARBA" id="ARBA00009288"/>
    </source>
</evidence>
<dbReference type="Pfam" id="PF03264">
    <property type="entry name" value="Cytochrom_NNT"/>
    <property type="match status" value="1"/>
</dbReference>
<dbReference type="InterPro" id="IPR038266">
    <property type="entry name" value="NapC/NirT_cytc_sf"/>
</dbReference>
<comment type="catalytic activity">
    <reaction evidence="12">
        <text>6 Fe(III)-[cytochrome c] + NH4(+) + 2 H2O = 6 Fe(II)-[cytochrome c] + nitrite + 8 H(+)</text>
        <dbReference type="Rhea" id="RHEA:13089"/>
        <dbReference type="Rhea" id="RHEA-COMP:10350"/>
        <dbReference type="Rhea" id="RHEA-COMP:14399"/>
        <dbReference type="ChEBI" id="CHEBI:15377"/>
        <dbReference type="ChEBI" id="CHEBI:15378"/>
        <dbReference type="ChEBI" id="CHEBI:16301"/>
        <dbReference type="ChEBI" id="CHEBI:28938"/>
        <dbReference type="ChEBI" id="CHEBI:29033"/>
        <dbReference type="ChEBI" id="CHEBI:29034"/>
        <dbReference type="EC" id="1.7.2.2"/>
    </reaction>
</comment>
<dbReference type="Gene3D" id="1.20.140.10">
    <property type="entry name" value="Butyryl-CoA Dehydrogenase, subunit A, domain 3"/>
    <property type="match status" value="1"/>
</dbReference>
<evidence type="ECO:0000313" key="17">
    <source>
        <dbReference type="EMBL" id="CAL4759334.1"/>
    </source>
</evidence>